<comment type="caution">
    <text evidence="1">The sequence shown here is derived from an EMBL/GenBank/DDBJ whole genome shotgun (WGS) entry which is preliminary data.</text>
</comment>
<evidence type="ECO:0000313" key="2">
    <source>
        <dbReference type="Proteomes" id="UP000054921"/>
    </source>
</evidence>
<name>A0A0W0S5Q1_9GAMM</name>
<organism evidence="1 2">
    <name type="scientific">Legionella cherrii</name>
    <dbReference type="NCBI Taxonomy" id="28084"/>
    <lineage>
        <taxon>Bacteria</taxon>
        <taxon>Pseudomonadati</taxon>
        <taxon>Pseudomonadota</taxon>
        <taxon>Gammaproteobacteria</taxon>
        <taxon>Legionellales</taxon>
        <taxon>Legionellaceae</taxon>
        <taxon>Legionella</taxon>
    </lineage>
</organism>
<dbReference type="RefSeq" id="WP_058387451.1">
    <property type="nucleotide sequence ID" value="NZ_LNXW01000013.1"/>
</dbReference>
<sequence length="310" mass="35879">MGFDFQKFRVIELTLNRGVGKTKETIQRFKDLVKPIHSVSCVRHIFIFNEVEDQKAFAELLEELKDKNKACKLMTGLEAYNFLLSWIVGGEYRVAKPGSKLPLYNDNHVLGKFKTNWAYFLSTQTDTQLKREYTKIVSQLLEEAHEIRKRIEQGLYGADTQLRTTLDRVIDNICFSKKNALPVAYEQMHESRKKYVLSVMQILHKKIRVISNILQKEASPSQNETLAKTGHSKQMACSNQLALLKTNVKTAVSEGLLKSSNKTNRQIHHFFKKEGLFCSEEFRKQSYKKACEESQGDYKEYLSTQYSKTL</sequence>
<dbReference type="EMBL" id="LNXW01000013">
    <property type="protein sequence ID" value="KTC78790.1"/>
    <property type="molecule type" value="Genomic_DNA"/>
</dbReference>
<reference evidence="1 2" key="1">
    <citation type="submission" date="2015-11" db="EMBL/GenBank/DDBJ databases">
        <title>Genomic analysis of 38 Legionella species identifies large and diverse effector repertoires.</title>
        <authorList>
            <person name="Burstein D."/>
            <person name="Amaro F."/>
            <person name="Zusman T."/>
            <person name="Lifshitz Z."/>
            <person name="Cohen O."/>
            <person name="Gilbert J.A."/>
            <person name="Pupko T."/>
            <person name="Shuman H.A."/>
            <person name="Segal G."/>
        </authorList>
    </citation>
    <scope>NUCLEOTIDE SEQUENCE [LARGE SCALE GENOMIC DNA]</scope>
    <source>
        <strain evidence="1 2">ORW</strain>
    </source>
</reference>
<protein>
    <submittedName>
        <fullName evidence="1">Uncharacterized protein</fullName>
    </submittedName>
</protein>
<dbReference type="OrthoDB" id="5638270at2"/>
<dbReference type="PATRIC" id="fig|28084.5.peg.873"/>
<gene>
    <name evidence="1" type="ORF">Lche_0810</name>
</gene>
<accession>A0A0W0S5Q1</accession>
<dbReference type="AlphaFoldDB" id="A0A0W0S5Q1"/>
<proteinExistence type="predicted"/>
<evidence type="ECO:0000313" key="1">
    <source>
        <dbReference type="EMBL" id="KTC78790.1"/>
    </source>
</evidence>
<dbReference type="Proteomes" id="UP000054921">
    <property type="component" value="Unassembled WGS sequence"/>
</dbReference>